<dbReference type="InParanoid" id="I3ED15"/>
<keyword evidence="2" id="KW-1185">Reference proteome</keyword>
<protein>
    <submittedName>
        <fullName evidence="1">Uncharacterized protein</fullName>
    </submittedName>
</protein>
<dbReference type="HOGENOM" id="CLU_2278192_0_0_1"/>
<dbReference type="Proteomes" id="UP000002872">
    <property type="component" value="Unassembled WGS sequence"/>
</dbReference>
<dbReference type="EMBL" id="GL870892">
    <property type="protein sequence ID" value="EIJ87112.1"/>
    <property type="molecule type" value="Genomic_DNA"/>
</dbReference>
<dbReference type="AlphaFoldDB" id="I3ED15"/>
<gene>
    <name evidence="1" type="ORF">NEQG_02698</name>
</gene>
<organism evidence="1 2">
    <name type="scientific">Nematocida parisii (strain ERTm3)</name>
    <name type="common">Nematode killer fungus</name>
    <dbReference type="NCBI Taxonomy" id="935791"/>
    <lineage>
        <taxon>Eukaryota</taxon>
        <taxon>Fungi</taxon>
        <taxon>Fungi incertae sedis</taxon>
        <taxon>Microsporidia</taxon>
        <taxon>Nematocida</taxon>
    </lineage>
</organism>
<reference evidence="1" key="1">
    <citation type="submission" date="2011-01" db="EMBL/GenBank/DDBJ databases">
        <title>The Genome Sequence of Nematocida parisii strain ERTm3.</title>
        <authorList>
            <consortium name="The Broad Institute Genome Sequencing Platform"/>
            <consortium name="The Broad Institute Genome Sequencing Center for Infectious Disease"/>
            <person name="Cuomo C."/>
            <person name="Troemel E."/>
            <person name="Young S.K."/>
            <person name="Zeng Q."/>
            <person name="Gargeya S."/>
            <person name="Fitzgerald M."/>
            <person name="Haas B."/>
            <person name="Abouelleil A."/>
            <person name="Alvarado L."/>
            <person name="Arachchi H.M."/>
            <person name="Berlin A."/>
            <person name="Chapman S.B."/>
            <person name="Gearin G."/>
            <person name="Goldberg J."/>
            <person name="Griggs A."/>
            <person name="Gujja S."/>
            <person name="Hansen M."/>
            <person name="Heiman D."/>
            <person name="Howarth C."/>
            <person name="Larimer J."/>
            <person name="Lui A."/>
            <person name="MacDonald P.J.P."/>
            <person name="McCowen C."/>
            <person name="Montmayeur A."/>
            <person name="Murphy C."/>
            <person name="Neiman D."/>
            <person name="Pearson M."/>
            <person name="Priest M."/>
            <person name="Roberts A."/>
            <person name="Saif S."/>
            <person name="Shea T."/>
            <person name="Sisk P."/>
            <person name="Stolte C."/>
            <person name="Sykes S."/>
            <person name="Wortman J."/>
            <person name="Nusbaum C."/>
            <person name="Birren B."/>
        </authorList>
    </citation>
    <scope>NUCLEOTIDE SEQUENCE</scope>
    <source>
        <strain evidence="1">ERTm3</strain>
    </source>
</reference>
<evidence type="ECO:0000313" key="1">
    <source>
        <dbReference type="EMBL" id="EIJ87112.1"/>
    </source>
</evidence>
<name>I3ED15_NEMP3</name>
<sequence>MSKVGLSGVRIRAINRWIMGLLPGKPGPCKCGIHKLSRIMDMVNYPWVQQKIPGLCDKYAKGHYTENSSLALNEWAKKVDYALALTVGRPNYSTIHRLALKQ</sequence>
<proteinExistence type="predicted"/>
<dbReference type="VEuPathDB" id="MicrosporidiaDB:NEQG_02698"/>
<evidence type="ECO:0000313" key="2">
    <source>
        <dbReference type="Proteomes" id="UP000002872"/>
    </source>
</evidence>
<accession>I3ED15</accession>